<organism evidence="1 2">
    <name type="scientific">Noviherbaspirillum pedocola</name>
    <dbReference type="NCBI Taxonomy" id="2801341"/>
    <lineage>
        <taxon>Bacteria</taxon>
        <taxon>Pseudomonadati</taxon>
        <taxon>Pseudomonadota</taxon>
        <taxon>Betaproteobacteria</taxon>
        <taxon>Burkholderiales</taxon>
        <taxon>Oxalobacteraceae</taxon>
        <taxon>Noviherbaspirillum</taxon>
    </lineage>
</organism>
<evidence type="ECO:0000313" key="1">
    <source>
        <dbReference type="EMBL" id="MBK4738610.1"/>
    </source>
</evidence>
<dbReference type="AlphaFoldDB" id="A0A934W9A7"/>
<proteinExistence type="predicted"/>
<evidence type="ECO:0000313" key="2">
    <source>
        <dbReference type="Proteomes" id="UP000622890"/>
    </source>
</evidence>
<protein>
    <recommendedName>
        <fullName evidence="3">Transposase</fullName>
    </recommendedName>
</protein>
<accession>A0A934W9A7</accession>
<reference evidence="1" key="1">
    <citation type="submission" date="2021-01" db="EMBL/GenBank/DDBJ databases">
        <title>Genome sequence of strain Noviherbaspirillum sp. DKR-6.</title>
        <authorList>
            <person name="Chaudhary D.K."/>
        </authorList>
    </citation>
    <scope>NUCLEOTIDE SEQUENCE</scope>
    <source>
        <strain evidence="1">DKR-6</strain>
    </source>
</reference>
<name>A0A934W9A7_9BURK</name>
<evidence type="ECO:0008006" key="3">
    <source>
        <dbReference type="Google" id="ProtNLM"/>
    </source>
</evidence>
<gene>
    <name evidence="1" type="ORF">JJB74_28680</name>
</gene>
<dbReference type="RefSeq" id="WP_200597983.1">
    <property type="nucleotide sequence ID" value="NZ_JAEPBG010000024.1"/>
</dbReference>
<comment type="caution">
    <text evidence="1">The sequence shown here is derived from an EMBL/GenBank/DDBJ whole genome shotgun (WGS) entry which is preliminary data.</text>
</comment>
<dbReference type="Proteomes" id="UP000622890">
    <property type="component" value="Unassembled WGS sequence"/>
</dbReference>
<sequence>MFIDAVVERCVEQSPVTVMARLALQRALEPAWIDELFERAGGTQYTRELLFSTTVELMSVVAVGLRPSVHAAAKACKDLPVSVQALYDKIRRTDPSLVRALVQQRAVRLQEVLLPMMSDKLPTVPGYRLRIVDGNHLPATEKRLKPLRGFRGAALPGQSLVVYDPELNLVVDLVPCEDGHAQERSLMELA</sequence>
<dbReference type="EMBL" id="JAEPBG010000024">
    <property type="protein sequence ID" value="MBK4738610.1"/>
    <property type="molecule type" value="Genomic_DNA"/>
</dbReference>
<keyword evidence="2" id="KW-1185">Reference proteome</keyword>